<gene>
    <name evidence="1" type="ORF">CVT26_014192</name>
</gene>
<dbReference type="AlphaFoldDB" id="A0A409VXF3"/>
<comment type="caution">
    <text evidence="1">The sequence shown here is derived from an EMBL/GenBank/DDBJ whole genome shotgun (WGS) entry which is preliminary data.</text>
</comment>
<reference evidence="1 2" key="1">
    <citation type="journal article" date="2018" name="Evol. Lett.">
        <title>Horizontal gene cluster transfer increased hallucinogenic mushroom diversity.</title>
        <authorList>
            <person name="Reynolds H.T."/>
            <person name="Vijayakumar V."/>
            <person name="Gluck-Thaler E."/>
            <person name="Korotkin H.B."/>
            <person name="Matheny P.B."/>
            <person name="Slot J.C."/>
        </authorList>
    </citation>
    <scope>NUCLEOTIDE SEQUENCE [LARGE SCALE GENOMIC DNA]</scope>
    <source>
        <strain evidence="1 2">SRW20</strain>
    </source>
</reference>
<name>A0A409VXF3_9AGAR</name>
<dbReference type="InParanoid" id="A0A409VXF3"/>
<organism evidence="1 2">
    <name type="scientific">Gymnopilus dilepis</name>
    <dbReference type="NCBI Taxonomy" id="231916"/>
    <lineage>
        <taxon>Eukaryota</taxon>
        <taxon>Fungi</taxon>
        <taxon>Dikarya</taxon>
        <taxon>Basidiomycota</taxon>
        <taxon>Agaricomycotina</taxon>
        <taxon>Agaricomycetes</taxon>
        <taxon>Agaricomycetidae</taxon>
        <taxon>Agaricales</taxon>
        <taxon>Agaricineae</taxon>
        <taxon>Hymenogastraceae</taxon>
        <taxon>Gymnopilus</taxon>
    </lineage>
</organism>
<keyword evidence="2" id="KW-1185">Reference proteome</keyword>
<sequence length="285" mass="32719">MAKMNRGHTDTRKRVCENLETEGLIDTEYPQAPPVYLRVPHLFSKRHWQIVVERAHDMEVERWKLTILCTSLGVCGLCVPIACPDPSSPSRQPEMQNASARKQTTYEPNAVFVKRRREDLHPMPRAMKEQYTLRLDIDKTPEQQPEILQQIREELSKLEAFQDGVGEQLPSTGRKGVRFVSEDRLDRAIEMIAKYHEHRRHAARKGKGQGSASDANAVSILDLMIQSKPFKPSYGDADDRFGEHPMRLKTTKTTKVIALRIPVVQKAQKNSDAKKTKVWQDKIWS</sequence>
<protein>
    <submittedName>
        <fullName evidence="1">Uncharacterized protein</fullName>
    </submittedName>
</protein>
<accession>A0A409VXF3</accession>
<proteinExistence type="predicted"/>
<evidence type="ECO:0000313" key="1">
    <source>
        <dbReference type="EMBL" id="PPQ70931.1"/>
    </source>
</evidence>
<dbReference type="Proteomes" id="UP000284706">
    <property type="component" value="Unassembled WGS sequence"/>
</dbReference>
<dbReference type="EMBL" id="NHYE01005522">
    <property type="protein sequence ID" value="PPQ70931.1"/>
    <property type="molecule type" value="Genomic_DNA"/>
</dbReference>
<evidence type="ECO:0000313" key="2">
    <source>
        <dbReference type="Proteomes" id="UP000284706"/>
    </source>
</evidence>